<proteinExistence type="predicted"/>
<protein>
    <recommendedName>
        <fullName evidence="3">Peptidase C80 family protein</fullName>
    </recommendedName>
</protein>
<evidence type="ECO:0000313" key="1">
    <source>
        <dbReference type="EMBL" id="BCA96492.1"/>
    </source>
</evidence>
<dbReference type="Proteomes" id="UP000502894">
    <property type="component" value="Chromosome"/>
</dbReference>
<dbReference type="KEGG" id="lant:TUM19329_28530"/>
<sequence length="352" mass="40440">MNILLLKIKVFLIQYGKIKTIILWGVHYMGKKYNLVLSLFSNHESTELLRQKCEQKNGITDTISIEFDGWCDIKPFSLADQLKFKKLTGSSHLYIHGHGGVGCDFLGNNNDNYLFYKSLAEIIVRHVNLNKIAGLHIRLFFCHSSASLTVTADTSFASKLMDHLRFSGINNIKLIGNTDSITIIQNPHTKKIYSYMQTDIEKNIRDQYKLNRTEALNKAKSVFLLHLQSLNSIFFDEETLRYIDERLLVEIMLDRKKTGEFIADLCGFILQRGFLTLANSMLLITLVGTLAKAKEKLETLSVEYQSTEFDNTMRQLKSANFARPNAKILFQWDGENKVNVDCYESKRHLSFV</sequence>
<gene>
    <name evidence="1" type="ORF">TUM19329_28530</name>
</gene>
<reference evidence="1" key="1">
    <citation type="journal article" date="2020" name="Microbiol. Resour. Announc.">
        <title>Complete Genome Sequence of Novel Psychrotolerant Legionella Strain TUM19329, Isolated from Antarctic Lake Sediment.</title>
        <authorList>
            <person name="Shimada S."/>
            <person name="Nakai R."/>
            <person name="Aoki K."/>
            <person name="Shimoeda N."/>
            <person name="Ohno G."/>
            <person name="Miyazaki Y."/>
            <person name="Kudoh S."/>
            <person name="Imura S."/>
            <person name="Watanabe K."/>
            <person name="Ishii Y."/>
            <person name="Tateda K."/>
        </authorList>
    </citation>
    <scope>NUCLEOTIDE SEQUENCE [LARGE SCALE GENOMIC DNA]</scope>
    <source>
        <strain evidence="1">TUM19329</strain>
    </source>
</reference>
<keyword evidence="2" id="KW-1185">Reference proteome</keyword>
<evidence type="ECO:0008006" key="3">
    <source>
        <dbReference type="Google" id="ProtNLM"/>
    </source>
</evidence>
<organism evidence="1 2">
    <name type="scientific">Legionella antarctica</name>
    <dbReference type="NCBI Taxonomy" id="2708020"/>
    <lineage>
        <taxon>Bacteria</taxon>
        <taxon>Pseudomonadati</taxon>
        <taxon>Pseudomonadota</taxon>
        <taxon>Gammaproteobacteria</taxon>
        <taxon>Legionellales</taxon>
        <taxon>Legionellaceae</taxon>
        <taxon>Legionella</taxon>
    </lineage>
</organism>
<dbReference type="AlphaFoldDB" id="A0A6F8T8W7"/>
<name>A0A6F8T8W7_9GAMM</name>
<dbReference type="EMBL" id="AP022839">
    <property type="protein sequence ID" value="BCA96492.1"/>
    <property type="molecule type" value="Genomic_DNA"/>
</dbReference>
<evidence type="ECO:0000313" key="2">
    <source>
        <dbReference type="Proteomes" id="UP000502894"/>
    </source>
</evidence>
<accession>A0A6F8T8W7</accession>